<evidence type="ECO:0000313" key="1">
    <source>
        <dbReference type="EMBL" id="SDP40828.1"/>
    </source>
</evidence>
<dbReference type="AlphaFoldDB" id="A0A1H0SHX4"/>
<accession>A0A1H0SHX4</accession>
<dbReference type="InterPro" id="IPR010985">
    <property type="entry name" value="Ribbon_hlx_hlx"/>
</dbReference>
<gene>
    <name evidence="1" type="ORF">SAMN04489798_5663</name>
</gene>
<evidence type="ECO:0000313" key="2">
    <source>
        <dbReference type="Proteomes" id="UP000198827"/>
    </source>
</evidence>
<dbReference type="RefSeq" id="WP_090187046.1">
    <property type="nucleotide sequence ID" value="NZ_LT629705.1"/>
</dbReference>
<name>A0A1H0SHX4_9PSED</name>
<organism evidence="1 2">
    <name type="scientific">Pseudomonas arsenicoxydans</name>
    <dbReference type="NCBI Taxonomy" id="702115"/>
    <lineage>
        <taxon>Bacteria</taxon>
        <taxon>Pseudomonadati</taxon>
        <taxon>Pseudomonadota</taxon>
        <taxon>Gammaproteobacteria</taxon>
        <taxon>Pseudomonadales</taxon>
        <taxon>Pseudomonadaceae</taxon>
        <taxon>Pseudomonas</taxon>
    </lineage>
</organism>
<dbReference type="Proteomes" id="UP000198827">
    <property type="component" value="Chromosome I"/>
</dbReference>
<dbReference type="GO" id="GO:0006355">
    <property type="term" value="P:regulation of DNA-templated transcription"/>
    <property type="evidence" value="ECO:0007669"/>
    <property type="project" value="InterPro"/>
</dbReference>
<dbReference type="EMBL" id="LT629705">
    <property type="protein sequence ID" value="SDP40828.1"/>
    <property type="molecule type" value="Genomic_DNA"/>
</dbReference>
<reference evidence="1 2" key="1">
    <citation type="submission" date="2016-10" db="EMBL/GenBank/DDBJ databases">
        <authorList>
            <person name="de Groot N.N."/>
        </authorList>
    </citation>
    <scope>NUCLEOTIDE SEQUENCE [LARGE SCALE GENOMIC DNA]</scope>
    <source>
        <strain evidence="1 2">CECT 7543</strain>
    </source>
</reference>
<proteinExistence type="predicted"/>
<dbReference type="SUPFAM" id="SSF47598">
    <property type="entry name" value="Ribbon-helix-helix"/>
    <property type="match status" value="1"/>
</dbReference>
<protein>
    <submittedName>
        <fullName evidence="1">Uncharacterized protein</fullName>
    </submittedName>
</protein>
<sequence>MTKNKPNQGARKTETLTLRLDPKIKFLIEMVARKKRQSITGVIESAIEEYAKGIKIDAYLWDDEEKKNVEQEVTLLRLCNEIYSTDDSHRFGLLFYVAPQLMNHEEQRLKETVYASPVFWLDYPHSDDDKLEDDIDINKLRAHWEELLVHMAEHKDSSVVVPFTPK</sequence>
<dbReference type="OrthoDB" id="7030385at2"/>